<dbReference type="Pfam" id="PF13538">
    <property type="entry name" value="UvrD_C_2"/>
    <property type="match status" value="1"/>
</dbReference>
<protein>
    <submittedName>
        <fullName evidence="4">Superfamily I DNA and RNA helicases</fullName>
    </submittedName>
</protein>
<dbReference type="STRING" id="56779.SAMN05421834_1295"/>
<feature type="domain" description="DUF4145" evidence="3">
    <location>
        <begin position="26"/>
        <end position="103"/>
    </location>
</feature>
<dbReference type="RefSeq" id="WP_076545970.1">
    <property type="nucleotide sequence ID" value="NZ_FTNC01000029.1"/>
</dbReference>
<dbReference type="EMBL" id="FTNC01000029">
    <property type="protein sequence ID" value="SIR47550.1"/>
    <property type="molecule type" value="Genomic_DNA"/>
</dbReference>
<evidence type="ECO:0000259" key="2">
    <source>
        <dbReference type="Pfam" id="PF13538"/>
    </source>
</evidence>
<feature type="domain" description="UvrD-like helicase C-terminal" evidence="2">
    <location>
        <begin position="860"/>
        <end position="908"/>
    </location>
</feature>
<dbReference type="InterPro" id="IPR027417">
    <property type="entry name" value="P-loop_NTPase"/>
</dbReference>
<accession>A0A1N7B848</accession>
<keyword evidence="4" id="KW-0347">Helicase</keyword>
<keyword evidence="5" id="KW-1185">Reference proteome</keyword>
<dbReference type="InterPro" id="IPR027785">
    <property type="entry name" value="UvrD-like_helicase_C"/>
</dbReference>
<dbReference type="Gene3D" id="3.40.50.300">
    <property type="entry name" value="P-loop containing nucleotide triphosphate hydrolases"/>
    <property type="match status" value="2"/>
</dbReference>
<sequence>MQSNFSFLKEKWSSLAEIAELAEENLYQDPNTTIVKLRMFTEQIVDYIYAYDNLEEPEENSFFNKLGLLEREELIQGEIKGVFHTLRIEGNKGVHESLDSTQTAKTLLSLGHKLAVWFMQLYGDWNFEAAEFKLPKKNDEKRIDLAALEMKYDSLIEELQQEIDNLKKIQVSQELASRKEKSKKISSNLVFNTDEDNIIKINKDNSIEISSEYKFITTDTIEDQDEAYKNSWDAVRRAFSGRQCLAYWRYPLFSKRGEKHKEPDITIIDKDLGVIILEVIDITIDELANAQSDRWDFKNGSSQEVIDTVEDNLYELKGLYQGNRNLRRIKESSAVILPEINKEQWQDRNFDDQRIIFKNQLTPKKFLNRLGEIDTLAGNDTLSSDAWNDILMILTGQITFAEKKDFKNNIEKDKASNLIDKLFGVFKKNKSKNKEMKTRGQIKDIIKSDLFEVDMQQEVIGKTIPPGPQRIRGIAGSGKTVLLAQKAAHMHLKHPDWKIALVFFTRSLYDSVIEEVNKWLKRFSNGKVEYDPDNNDHLQVLHAWGAKDQPGFYRVLCKAHDIKPLSARRKKLVDGAPNEKLVHACKFLLEDVDQIQEVYDAVLIDEAQDLVVDNEEIKYEGKQPFYWLAYQSLKTIDEDKDKRLIWAYDEAQSLNSLNIPTAPQLFGDEAHFKRLVSGFHPGGIRKSEIMNKCYRTPGPILTAAHAIGMGLLREDGMLRGYTTQEDWENIGYEVKQGSFNPVGQKVVLHRADEMTPNRVPELWPNDIIKFNSYNTRKEELNNLVEKIKYNIEVDGLLPSRDILVIALGNNKEAFKLKVEAARKLKEEGIDIFIPKALKNNILYPNYPNVDPNKFWNDGGVTFTTTYRAKGNEAYMVYVIGLDKIAEDERNFALRNQLFVALSRTKGWLEVSGVGNFSFYEEFKNVIKSGNTFEFVFQRPLFEKKVKAAKKKEKNSEKEKVQKEEIKENNPQLMIVEEELDNEFEDYEDEFDISDIVEYFDGRTGKVQDIENDILIVFNESGKIEKWKMKDVELIRPG</sequence>
<keyword evidence="4" id="KW-0547">Nucleotide-binding</keyword>
<dbReference type="SUPFAM" id="SSF52540">
    <property type="entry name" value="P-loop containing nucleoside triphosphate hydrolases"/>
    <property type="match status" value="1"/>
</dbReference>
<evidence type="ECO:0000259" key="3">
    <source>
        <dbReference type="Pfam" id="PF13643"/>
    </source>
</evidence>
<dbReference type="Pfam" id="PF13643">
    <property type="entry name" value="DUF4145"/>
    <property type="match status" value="1"/>
</dbReference>
<dbReference type="InterPro" id="IPR025285">
    <property type="entry name" value="DUF4145"/>
</dbReference>
<name>A0A1N7B848_9FIRM</name>
<proteinExistence type="predicted"/>
<evidence type="ECO:0000313" key="4">
    <source>
        <dbReference type="EMBL" id="SIR47550.1"/>
    </source>
</evidence>
<evidence type="ECO:0000313" key="5">
    <source>
        <dbReference type="Proteomes" id="UP000185669"/>
    </source>
</evidence>
<dbReference type="Proteomes" id="UP000185669">
    <property type="component" value="Unassembled WGS sequence"/>
</dbReference>
<evidence type="ECO:0000256" key="1">
    <source>
        <dbReference type="SAM" id="Coils"/>
    </source>
</evidence>
<gene>
    <name evidence="4" type="ORF">SAMN05421834_1295</name>
</gene>
<keyword evidence="4" id="KW-0378">Hydrolase</keyword>
<dbReference type="AlphaFoldDB" id="A0A1N7B848"/>
<dbReference type="OrthoDB" id="9758243at2"/>
<dbReference type="GO" id="GO:0004386">
    <property type="term" value="F:helicase activity"/>
    <property type="evidence" value="ECO:0007669"/>
    <property type="project" value="UniProtKB-KW"/>
</dbReference>
<organism evidence="4 5">
    <name type="scientific">Halanaerobium kushneri</name>
    <dbReference type="NCBI Taxonomy" id="56779"/>
    <lineage>
        <taxon>Bacteria</taxon>
        <taxon>Bacillati</taxon>
        <taxon>Bacillota</taxon>
        <taxon>Clostridia</taxon>
        <taxon>Halanaerobiales</taxon>
        <taxon>Halanaerobiaceae</taxon>
        <taxon>Halanaerobium</taxon>
    </lineage>
</organism>
<reference evidence="5" key="1">
    <citation type="submission" date="2017-01" db="EMBL/GenBank/DDBJ databases">
        <authorList>
            <person name="Varghese N."/>
            <person name="Submissions S."/>
        </authorList>
    </citation>
    <scope>NUCLEOTIDE SEQUENCE [LARGE SCALE GENOMIC DNA]</scope>
    <source>
        <strain evidence="5">ATCC 700103</strain>
    </source>
</reference>
<keyword evidence="1" id="KW-0175">Coiled coil</keyword>
<feature type="coiled-coil region" evidence="1">
    <location>
        <begin position="138"/>
        <end position="176"/>
    </location>
</feature>
<keyword evidence="4" id="KW-0067">ATP-binding</keyword>